<reference evidence="2" key="2">
    <citation type="submission" date="2015-07" db="EMBL/GenBank/DDBJ databases">
        <title>Plasmids, circular viruses and viroids from rat gut.</title>
        <authorList>
            <person name="Jorgensen T.J."/>
            <person name="Hansen M.A."/>
            <person name="Xu Z."/>
            <person name="Tabak M.A."/>
            <person name="Sorensen S.J."/>
            <person name="Hansen L.H."/>
        </authorList>
    </citation>
    <scope>NUCLEOTIDE SEQUENCE</scope>
    <source>
        <strain evidence="2">RGFK1612</strain>
    </source>
</reference>
<dbReference type="AlphaFoldDB" id="A0A0H5QP24"/>
<reference evidence="2" key="1">
    <citation type="submission" date="2015-06" db="EMBL/GenBank/DDBJ databases">
        <authorList>
            <person name="Joergensen T."/>
        </authorList>
    </citation>
    <scope>NUCLEOTIDE SEQUENCE</scope>
    <source>
        <strain evidence="2">RGFK1612</strain>
    </source>
</reference>
<accession>A0A0H5QP24</accession>
<name>A0A0H5QP24_9ZZZZ</name>
<feature type="compositionally biased region" description="Low complexity" evidence="1">
    <location>
        <begin position="65"/>
        <end position="103"/>
    </location>
</feature>
<protein>
    <submittedName>
        <fullName evidence="2">Uncharacterized protein</fullName>
    </submittedName>
</protein>
<organism evidence="2">
    <name type="scientific">uncultured prokaryote</name>
    <dbReference type="NCBI Taxonomy" id="198431"/>
    <lineage>
        <taxon>unclassified sequences</taxon>
        <taxon>environmental samples</taxon>
    </lineage>
</organism>
<proteinExistence type="predicted"/>
<sequence>MSRNSTLMPTNGLPWSTTRRVDEHLGAGIDSDVRRAPLIAQRGPSAVVGAIAEPRVRESRSVQIEASGGEAEPSRAGAAPPAPGAAPSSPNASRRAAQNSSSSTLQLPRFAPLRLPRKGRPFWLGAVMAQLTSPRHVNLHSPRRLAQATYPGGFVPAIATSWRAGKRSAGGALSSVYGSDLGFLACWEGSGQSSAPLDVDQQHGHGGIYVQGGGHVGQS</sequence>
<evidence type="ECO:0000313" key="2">
    <source>
        <dbReference type="EMBL" id="CRY97507.1"/>
    </source>
</evidence>
<dbReference type="EMBL" id="LN854123">
    <property type="protein sequence ID" value="CRY97507.1"/>
    <property type="molecule type" value="Genomic_DNA"/>
</dbReference>
<feature type="region of interest" description="Disordered" evidence="1">
    <location>
        <begin position="42"/>
        <end position="111"/>
    </location>
</feature>
<evidence type="ECO:0000256" key="1">
    <source>
        <dbReference type="SAM" id="MobiDB-lite"/>
    </source>
</evidence>